<dbReference type="InterPro" id="IPR027110">
    <property type="entry name" value="PDHB_mito-type"/>
</dbReference>
<sequence>MVSVRKSGLPSGHMLFVNFHQKDQIQYVHKIERIAGADVPMPYAANLEQMALPQVEDIVRAAKRVCYRSVPMSASAKVFRPLGRKLC</sequence>
<proteinExistence type="predicted"/>
<evidence type="ECO:0000313" key="5">
    <source>
        <dbReference type="EMBL" id="KAK4388980.1"/>
    </source>
</evidence>
<evidence type="ECO:0000313" key="6">
    <source>
        <dbReference type="Proteomes" id="UP001289374"/>
    </source>
</evidence>
<dbReference type="EMBL" id="JACGWL010000013">
    <property type="protein sequence ID" value="KAK4388980.1"/>
    <property type="molecule type" value="Genomic_DNA"/>
</dbReference>
<keyword evidence="2 4" id="KW-0560">Oxidoreductase</keyword>
<dbReference type="Proteomes" id="UP001289374">
    <property type="component" value="Unassembled WGS sequence"/>
</dbReference>
<comment type="caution">
    <text evidence="5">The sequence shown here is derived from an EMBL/GenBank/DDBJ whole genome shotgun (WGS) entry which is preliminary data.</text>
</comment>
<evidence type="ECO:0000256" key="3">
    <source>
        <dbReference type="ARBA" id="ARBA00023052"/>
    </source>
</evidence>
<comment type="function">
    <text evidence="4">The pyruvate dehydrogenase complex catalyzes the overall conversion of pyruvate to acetyl-CoA and CO2.</text>
</comment>
<reference evidence="5" key="1">
    <citation type="submission" date="2020-06" db="EMBL/GenBank/DDBJ databases">
        <authorList>
            <person name="Li T."/>
            <person name="Hu X."/>
            <person name="Zhang T."/>
            <person name="Song X."/>
            <person name="Zhang H."/>
            <person name="Dai N."/>
            <person name="Sheng W."/>
            <person name="Hou X."/>
            <person name="Wei L."/>
        </authorList>
    </citation>
    <scope>NUCLEOTIDE SEQUENCE</scope>
    <source>
        <strain evidence="5">K16</strain>
        <tissue evidence="5">Leaf</tissue>
    </source>
</reference>
<dbReference type="GO" id="GO:0006086">
    <property type="term" value="P:pyruvate decarboxylation to acetyl-CoA"/>
    <property type="evidence" value="ECO:0007669"/>
    <property type="project" value="InterPro"/>
</dbReference>
<dbReference type="PANTHER" id="PTHR11624:SF96">
    <property type="entry name" value="PYRUVATE DEHYDROGENASE E1 COMPONENT SUBUNIT BETA, MITOCHONDRIAL"/>
    <property type="match status" value="1"/>
</dbReference>
<dbReference type="SUPFAM" id="SSF52922">
    <property type="entry name" value="TK C-terminal domain-like"/>
    <property type="match status" value="1"/>
</dbReference>
<evidence type="ECO:0000256" key="2">
    <source>
        <dbReference type="ARBA" id="ARBA00023002"/>
    </source>
</evidence>
<keyword evidence="6" id="KW-1185">Reference proteome</keyword>
<evidence type="ECO:0000256" key="1">
    <source>
        <dbReference type="ARBA" id="ARBA00001964"/>
    </source>
</evidence>
<dbReference type="InterPro" id="IPR009014">
    <property type="entry name" value="Transketo_C/PFOR_II"/>
</dbReference>
<dbReference type="AlphaFoldDB" id="A0AAE1W900"/>
<comment type="catalytic activity">
    <reaction evidence="4">
        <text>N(6)-[(R)-lipoyl]-L-lysyl-[protein] + pyruvate + H(+) = N(6)-[(R)-S(8)-acetyldihydrolipoyl]-L-lysyl-[protein] + CO2</text>
        <dbReference type="Rhea" id="RHEA:19189"/>
        <dbReference type="Rhea" id="RHEA-COMP:10474"/>
        <dbReference type="Rhea" id="RHEA-COMP:10478"/>
        <dbReference type="ChEBI" id="CHEBI:15361"/>
        <dbReference type="ChEBI" id="CHEBI:15378"/>
        <dbReference type="ChEBI" id="CHEBI:16526"/>
        <dbReference type="ChEBI" id="CHEBI:83099"/>
        <dbReference type="ChEBI" id="CHEBI:83111"/>
        <dbReference type="EC" id="1.2.4.1"/>
    </reaction>
</comment>
<keyword evidence="3 4" id="KW-0786">Thiamine pyrophosphate</keyword>
<reference evidence="5" key="2">
    <citation type="journal article" date="2024" name="Plant">
        <title>Genomic evolution and insights into agronomic trait innovations of Sesamum species.</title>
        <authorList>
            <person name="Miao H."/>
            <person name="Wang L."/>
            <person name="Qu L."/>
            <person name="Liu H."/>
            <person name="Sun Y."/>
            <person name="Le M."/>
            <person name="Wang Q."/>
            <person name="Wei S."/>
            <person name="Zheng Y."/>
            <person name="Lin W."/>
            <person name="Duan Y."/>
            <person name="Cao H."/>
            <person name="Xiong S."/>
            <person name="Wang X."/>
            <person name="Wei L."/>
            <person name="Li C."/>
            <person name="Ma Q."/>
            <person name="Ju M."/>
            <person name="Zhao R."/>
            <person name="Li G."/>
            <person name="Mu C."/>
            <person name="Tian Q."/>
            <person name="Mei H."/>
            <person name="Zhang T."/>
            <person name="Gao T."/>
            <person name="Zhang H."/>
        </authorList>
    </citation>
    <scope>NUCLEOTIDE SEQUENCE</scope>
    <source>
        <strain evidence="5">K16</strain>
    </source>
</reference>
<keyword evidence="4 5" id="KW-0670">Pyruvate</keyword>
<gene>
    <name evidence="5" type="ORF">Sango_2235000</name>
</gene>
<organism evidence="5 6">
    <name type="scientific">Sesamum angolense</name>
    <dbReference type="NCBI Taxonomy" id="2727404"/>
    <lineage>
        <taxon>Eukaryota</taxon>
        <taxon>Viridiplantae</taxon>
        <taxon>Streptophyta</taxon>
        <taxon>Embryophyta</taxon>
        <taxon>Tracheophyta</taxon>
        <taxon>Spermatophyta</taxon>
        <taxon>Magnoliopsida</taxon>
        <taxon>eudicotyledons</taxon>
        <taxon>Gunneridae</taxon>
        <taxon>Pentapetalae</taxon>
        <taxon>asterids</taxon>
        <taxon>lamiids</taxon>
        <taxon>Lamiales</taxon>
        <taxon>Pedaliaceae</taxon>
        <taxon>Sesamum</taxon>
    </lineage>
</organism>
<comment type="cofactor">
    <cofactor evidence="1 4">
        <name>thiamine diphosphate</name>
        <dbReference type="ChEBI" id="CHEBI:58937"/>
    </cofactor>
</comment>
<dbReference type="GO" id="GO:0004739">
    <property type="term" value="F:pyruvate dehydrogenase (acetyl-transferring) activity"/>
    <property type="evidence" value="ECO:0007669"/>
    <property type="project" value="UniProtKB-UniRule"/>
</dbReference>
<name>A0AAE1W900_9LAMI</name>
<accession>A0AAE1W900</accession>
<dbReference type="Gene3D" id="3.40.50.920">
    <property type="match status" value="1"/>
</dbReference>
<protein>
    <recommendedName>
        <fullName evidence="4">Pyruvate dehydrogenase E1 component subunit beta</fullName>
        <ecNumber evidence="4">1.2.4.1</ecNumber>
    </recommendedName>
</protein>
<dbReference type="EC" id="1.2.4.1" evidence="4"/>
<evidence type="ECO:0000256" key="4">
    <source>
        <dbReference type="RuleBase" id="RU364074"/>
    </source>
</evidence>
<dbReference type="PANTHER" id="PTHR11624">
    <property type="entry name" value="DEHYDROGENASE RELATED"/>
    <property type="match status" value="1"/>
</dbReference>